<dbReference type="Proteomes" id="UP000299102">
    <property type="component" value="Unassembled WGS sequence"/>
</dbReference>
<dbReference type="EMBL" id="BGZK01000480">
    <property type="protein sequence ID" value="GBP46300.1"/>
    <property type="molecule type" value="Genomic_DNA"/>
</dbReference>
<dbReference type="AlphaFoldDB" id="A0A4C1W5V6"/>
<reference evidence="1 2" key="1">
    <citation type="journal article" date="2019" name="Commun. Biol.">
        <title>The bagworm genome reveals a unique fibroin gene that provides high tensile strength.</title>
        <authorList>
            <person name="Kono N."/>
            <person name="Nakamura H."/>
            <person name="Ohtoshi R."/>
            <person name="Tomita M."/>
            <person name="Numata K."/>
            <person name="Arakawa K."/>
        </authorList>
    </citation>
    <scope>NUCLEOTIDE SEQUENCE [LARGE SCALE GENOMIC DNA]</scope>
</reference>
<protein>
    <submittedName>
        <fullName evidence="1">Uncharacterized protein</fullName>
    </submittedName>
</protein>
<accession>A0A4C1W5V6</accession>
<evidence type="ECO:0000313" key="2">
    <source>
        <dbReference type="Proteomes" id="UP000299102"/>
    </source>
</evidence>
<evidence type="ECO:0000313" key="1">
    <source>
        <dbReference type="EMBL" id="GBP46300.1"/>
    </source>
</evidence>
<gene>
    <name evidence="1" type="ORF">EVAR_30431_1</name>
</gene>
<name>A0A4C1W5V6_EUMVA</name>
<keyword evidence="2" id="KW-1185">Reference proteome</keyword>
<comment type="caution">
    <text evidence="1">The sequence shown here is derived from an EMBL/GenBank/DDBJ whole genome shotgun (WGS) entry which is preliminary data.</text>
</comment>
<organism evidence="1 2">
    <name type="scientific">Eumeta variegata</name>
    <name type="common">Bagworm moth</name>
    <name type="synonym">Eumeta japonica</name>
    <dbReference type="NCBI Taxonomy" id="151549"/>
    <lineage>
        <taxon>Eukaryota</taxon>
        <taxon>Metazoa</taxon>
        <taxon>Ecdysozoa</taxon>
        <taxon>Arthropoda</taxon>
        <taxon>Hexapoda</taxon>
        <taxon>Insecta</taxon>
        <taxon>Pterygota</taxon>
        <taxon>Neoptera</taxon>
        <taxon>Endopterygota</taxon>
        <taxon>Lepidoptera</taxon>
        <taxon>Glossata</taxon>
        <taxon>Ditrysia</taxon>
        <taxon>Tineoidea</taxon>
        <taxon>Psychidae</taxon>
        <taxon>Oiketicinae</taxon>
        <taxon>Eumeta</taxon>
    </lineage>
</organism>
<proteinExistence type="predicted"/>
<sequence>MSVICQWGLLPCGAVLKPDCKCPLPVDSGQVLGDTSDFLAHSSSDCPTSSRRVKLTTAVYRPGQRLSRLLRFAVRLAGDG</sequence>